<name>A0A8B7Z1D2_ACAPL</name>
<dbReference type="KEGG" id="aplc:110983962"/>
<comment type="similarity">
    <text evidence="4">Belongs to the ZNF277 family.</text>
</comment>
<sequence>MDKVKNATHPILEPLTFPEVKCKQSTSAESETNNSFIGCLLCSLTFDLQRHESEFLKHLQVAHSLCIADVNLICDLRRYIEYWRMRFSQESYVQFCTLVKQDSQTWRIGNESQYYLLSDLTPEDKKLREDLQLKRLDMILSTQQQEREDSTFSRGCLFCREHFEGNRASLFDHMAFDHHFSVGQPNNIVFANEFLDILEEKLSSFKCLYCDKTFKDRLTLKEHMRKKMHKRINPRNPVYDKFYVINYLELGKNWEAVLSEEEEDEDGRRRGDERDDVQKDDNWEDWQEDSGIGAVCLFCPVSTADIKKLETHMLSLHGFDLEHMKRGLNFYLQVKLINYIRRCVHQRSCIRCKEVFPNREGLLDHMTSQGHMTDLPDKQDWDQPQYFFPTYENDTLLYKLEDDDEDGIDDEPGRAGKTPVIAEDTPIARSSILRDHNVLRGLRDS</sequence>
<feature type="region of interest" description="Disordered" evidence="6">
    <location>
        <begin position="261"/>
        <end position="282"/>
    </location>
</feature>
<evidence type="ECO:0000256" key="2">
    <source>
        <dbReference type="ARBA" id="ARBA00022771"/>
    </source>
</evidence>
<keyword evidence="2 5" id="KW-0863">Zinc-finger</keyword>
<dbReference type="InterPro" id="IPR041661">
    <property type="entry name" value="ZN622/Rei1/Reh1_Znf-C2H2"/>
</dbReference>
<evidence type="ECO:0000259" key="7">
    <source>
        <dbReference type="PROSITE" id="PS50157"/>
    </source>
</evidence>
<dbReference type="GeneID" id="110983962"/>
<evidence type="ECO:0000256" key="3">
    <source>
        <dbReference type="ARBA" id="ARBA00022833"/>
    </source>
</evidence>
<feature type="domain" description="C2H2-type" evidence="7">
    <location>
        <begin position="205"/>
        <end position="234"/>
    </location>
</feature>
<evidence type="ECO:0000313" key="9">
    <source>
        <dbReference type="RefSeq" id="XP_022099400.1"/>
    </source>
</evidence>
<dbReference type="Pfam" id="PF12756">
    <property type="entry name" value="zf-C2H2_2"/>
    <property type="match status" value="2"/>
</dbReference>
<dbReference type="PROSITE" id="PS50157">
    <property type="entry name" value="ZINC_FINGER_C2H2_2"/>
    <property type="match status" value="1"/>
</dbReference>
<proteinExistence type="inferred from homology"/>
<reference evidence="9 10" key="1">
    <citation type="submission" date="2025-04" db="UniProtKB">
        <authorList>
            <consortium name="RefSeq"/>
        </authorList>
    </citation>
    <scope>IDENTIFICATION</scope>
</reference>
<evidence type="ECO:0000313" key="10">
    <source>
        <dbReference type="RefSeq" id="XP_022099409.1"/>
    </source>
</evidence>
<keyword evidence="3" id="KW-0862">Zinc</keyword>
<evidence type="ECO:0000256" key="1">
    <source>
        <dbReference type="ARBA" id="ARBA00022723"/>
    </source>
</evidence>
<dbReference type="InterPro" id="IPR040048">
    <property type="entry name" value="ZNF277"/>
</dbReference>
<dbReference type="PROSITE" id="PS00028">
    <property type="entry name" value="ZINC_FINGER_C2H2_1"/>
    <property type="match status" value="2"/>
</dbReference>
<dbReference type="SUPFAM" id="SSF57667">
    <property type="entry name" value="beta-beta-alpha zinc fingers"/>
    <property type="match status" value="2"/>
</dbReference>
<dbReference type="RefSeq" id="XP_022099400.1">
    <property type="nucleotide sequence ID" value="XM_022243708.1"/>
</dbReference>
<evidence type="ECO:0000256" key="6">
    <source>
        <dbReference type="SAM" id="MobiDB-lite"/>
    </source>
</evidence>
<dbReference type="AlphaFoldDB" id="A0A8B7Z1D2"/>
<feature type="compositionally biased region" description="Basic and acidic residues" evidence="6">
    <location>
        <begin position="266"/>
        <end position="281"/>
    </location>
</feature>
<dbReference type="InterPro" id="IPR036236">
    <property type="entry name" value="Znf_C2H2_sf"/>
</dbReference>
<accession>A0A8B7Z1D2</accession>
<keyword evidence="1" id="KW-0479">Metal-binding</keyword>
<dbReference type="OrthoDB" id="278606at2759"/>
<protein>
    <submittedName>
        <fullName evidence="9 10">Zinc finger protein 277-like</fullName>
    </submittedName>
</protein>
<evidence type="ECO:0000256" key="4">
    <source>
        <dbReference type="ARBA" id="ARBA00034119"/>
    </source>
</evidence>
<evidence type="ECO:0000256" key="5">
    <source>
        <dbReference type="PROSITE-ProRule" id="PRU00042"/>
    </source>
</evidence>
<gene>
    <name evidence="9 10" type="primary">LOC110983962</name>
</gene>
<organism evidence="8 10">
    <name type="scientific">Acanthaster planci</name>
    <name type="common">Crown-of-thorns starfish</name>
    <dbReference type="NCBI Taxonomy" id="133434"/>
    <lineage>
        <taxon>Eukaryota</taxon>
        <taxon>Metazoa</taxon>
        <taxon>Echinodermata</taxon>
        <taxon>Eleutherozoa</taxon>
        <taxon>Asterozoa</taxon>
        <taxon>Asteroidea</taxon>
        <taxon>Valvatacea</taxon>
        <taxon>Valvatida</taxon>
        <taxon>Acanthasteridae</taxon>
        <taxon>Acanthaster</taxon>
    </lineage>
</organism>
<dbReference type="Proteomes" id="UP000694845">
    <property type="component" value="Unplaced"/>
</dbReference>
<dbReference type="CTD" id="11179"/>
<dbReference type="Gene3D" id="3.30.160.60">
    <property type="entry name" value="Classic Zinc Finger"/>
    <property type="match status" value="1"/>
</dbReference>
<dbReference type="InterPro" id="IPR013087">
    <property type="entry name" value="Znf_C2H2_type"/>
</dbReference>
<dbReference type="PANTHER" id="PTHR13267:SF3">
    <property type="entry name" value="ZINC FINGER PROTEIN 277"/>
    <property type="match status" value="1"/>
</dbReference>
<dbReference type="OMA" id="WDKPEFF"/>
<dbReference type="PANTHER" id="PTHR13267">
    <property type="entry name" value="ZINC FINGER PROTEIN 277"/>
    <property type="match status" value="1"/>
</dbReference>
<dbReference type="SMART" id="SM00355">
    <property type="entry name" value="ZnF_C2H2"/>
    <property type="match status" value="5"/>
</dbReference>
<dbReference type="RefSeq" id="XP_022099409.1">
    <property type="nucleotide sequence ID" value="XM_022243717.1"/>
</dbReference>
<dbReference type="GO" id="GO:0008270">
    <property type="term" value="F:zinc ion binding"/>
    <property type="evidence" value="ECO:0007669"/>
    <property type="project" value="UniProtKB-KW"/>
</dbReference>
<keyword evidence="8" id="KW-1185">Reference proteome</keyword>
<evidence type="ECO:0000313" key="8">
    <source>
        <dbReference type="Proteomes" id="UP000694845"/>
    </source>
</evidence>